<evidence type="ECO:0000256" key="7">
    <source>
        <dbReference type="ARBA" id="ARBA00012801"/>
    </source>
</evidence>
<dbReference type="EC" id="1.4.3.5" evidence="7"/>
<dbReference type="Bgee" id="ENSGACG00000003855">
    <property type="expression patterns" value="Expressed in muscle tissue and 12 other cell types or tissues"/>
</dbReference>
<comment type="cofactor">
    <cofactor evidence="1">
        <name>FMN</name>
        <dbReference type="ChEBI" id="CHEBI:58210"/>
    </cofactor>
</comment>
<evidence type="ECO:0000256" key="15">
    <source>
        <dbReference type="ARBA" id="ARBA00077914"/>
    </source>
</evidence>
<evidence type="ECO:0000256" key="14">
    <source>
        <dbReference type="ARBA" id="ARBA00073441"/>
    </source>
</evidence>
<keyword evidence="10" id="KW-0560">Oxidoreductase</keyword>
<dbReference type="InterPro" id="IPR019740">
    <property type="entry name" value="Pyridox_Oxase_CS"/>
</dbReference>
<reference evidence="18" key="1">
    <citation type="submission" date="2006-01" db="EMBL/GenBank/DDBJ databases">
        <authorList>
            <person name="Lindblad-Toh K."/>
            <person name="Mauceli E."/>
            <person name="Grabherr M."/>
            <person name="Chang J.L."/>
            <person name="Lander E.S."/>
        </authorList>
    </citation>
    <scope>NUCLEOTIDE SEQUENCE [LARGE SCALE GENOMIC DNA]</scope>
</reference>
<dbReference type="InterPro" id="IPR000659">
    <property type="entry name" value="Pyridox_Oxase"/>
</dbReference>
<dbReference type="GO" id="GO:0008615">
    <property type="term" value="P:pyridoxine biosynthetic process"/>
    <property type="evidence" value="ECO:0007669"/>
    <property type="project" value="UniProtKB-KW"/>
</dbReference>
<comment type="function">
    <text evidence="2">Catalyzes the oxidation of either pyridoxine 5'-phosphate (PNP) or pyridoxamine 5'-phosphate (PMP) into pyridoxal 5'-phosphate (PLP).</text>
</comment>
<dbReference type="AlphaFoldDB" id="G3NIB9"/>
<evidence type="ECO:0000256" key="11">
    <source>
        <dbReference type="ARBA" id="ARBA00023096"/>
    </source>
</evidence>
<evidence type="ECO:0000256" key="3">
    <source>
        <dbReference type="ARBA" id="ARBA00004738"/>
    </source>
</evidence>
<evidence type="ECO:0000256" key="9">
    <source>
        <dbReference type="ARBA" id="ARBA00022643"/>
    </source>
</evidence>
<comment type="pathway">
    <text evidence="4">Cofactor metabolism; pyridoxal 5'-phosphate salvage; pyridoxal 5'-phosphate from pyridoxine 5'-phosphate: step 1/1.</text>
</comment>
<evidence type="ECO:0000256" key="2">
    <source>
        <dbReference type="ARBA" id="ARBA00003691"/>
    </source>
</evidence>
<organism evidence="18">
    <name type="scientific">Gasterosteus aculeatus</name>
    <name type="common">Three-spined stickleback</name>
    <dbReference type="NCBI Taxonomy" id="69293"/>
    <lineage>
        <taxon>Eukaryota</taxon>
        <taxon>Metazoa</taxon>
        <taxon>Chordata</taxon>
        <taxon>Craniata</taxon>
        <taxon>Vertebrata</taxon>
        <taxon>Euteleostomi</taxon>
        <taxon>Actinopterygii</taxon>
        <taxon>Neopterygii</taxon>
        <taxon>Teleostei</taxon>
        <taxon>Neoteleostei</taxon>
        <taxon>Acanthomorphata</taxon>
        <taxon>Eupercaria</taxon>
        <taxon>Perciformes</taxon>
        <taxon>Cottioidei</taxon>
        <taxon>Gasterosteales</taxon>
        <taxon>Gasterosteidae</taxon>
        <taxon>Gasterosteus</taxon>
    </lineage>
</organism>
<dbReference type="SUPFAM" id="SSF50475">
    <property type="entry name" value="FMN-binding split barrel"/>
    <property type="match status" value="1"/>
</dbReference>
<evidence type="ECO:0000256" key="4">
    <source>
        <dbReference type="ARBA" id="ARBA00005037"/>
    </source>
</evidence>
<dbReference type="GO" id="GO:0004733">
    <property type="term" value="F:pyridoxamine phosphate oxidase activity"/>
    <property type="evidence" value="ECO:0007669"/>
    <property type="project" value="UniProtKB-EC"/>
</dbReference>
<evidence type="ECO:0000256" key="13">
    <source>
        <dbReference type="ARBA" id="ARBA00052947"/>
    </source>
</evidence>
<dbReference type="InterPro" id="IPR019576">
    <property type="entry name" value="Pyridoxamine_oxidase_dimer_C"/>
</dbReference>
<dbReference type="PIRSF" id="PIRSF000190">
    <property type="entry name" value="Pyd_amn-ph_oxd"/>
    <property type="match status" value="1"/>
</dbReference>
<keyword evidence="9" id="KW-0288">FMN</keyword>
<dbReference type="UniPathway" id="UPA01068">
    <property type="reaction ID" value="UER00304"/>
</dbReference>
<dbReference type="PANTHER" id="PTHR10851">
    <property type="entry name" value="PYRIDOXINE-5-PHOSPHATE OXIDASE"/>
    <property type="match status" value="1"/>
</dbReference>
<sequence>RTLGLLGLIRVFGRNPSSRASFALNFCRKSSSERPTMDLSDMRKKYKGDEECFEESQLVSLDPIKQFADWFDQATKCPEIGEANAMCIATATKDGRPSARMVLLKGYSHEGFRFFTNYESRKGSELESNPYACLVFYWEPLNRQYLRQKNAELEEKYKDTDVPMPDYWGGYMVKPSVMEFWQGQTNRLHDRIVFSRPRDGASEPGELQHAAEGGWVYQRLSP</sequence>
<comment type="catalytic activity">
    <reaction evidence="13">
        <text>pyridoxine 5'-phosphate + O2 = pyridoxal 5'-phosphate + H2O2</text>
        <dbReference type="Rhea" id="RHEA:15149"/>
        <dbReference type="ChEBI" id="CHEBI:15379"/>
        <dbReference type="ChEBI" id="CHEBI:16240"/>
        <dbReference type="ChEBI" id="CHEBI:58589"/>
        <dbReference type="ChEBI" id="CHEBI:597326"/>
        <dbReference type="EC" id="1.4.3.5"/>
    </reaction>
    <physiologicalReaction direction="left-to-right" evidence="13">
        <dbReference type="Rhea" id="RHEA:15150"/>
    </physiologicalReaction>
</comment>
<proteinExistence type="inferred from homology"/>
<dbReference type="InterPro" id="IPR012349">
    <property type="entry name" value="Split_barrel_FMN-bd"/>
</dbReference>
<accession>G3NIB9</accession>
<evidence type="ECO:0000259" key="17">
    <source>
        <dbReference type="Pfam" id="PF10590"/>
    </source>
</evidence>
<reference evidence="18" key="2">
    <citation type="submission" date="2024-04" db="UniProtKB">
        <authorList>
            <consortium name="Ensembl"/>
        </authorList>
    </citation>
    <scope>IDENTIFICATION</scope>
</reference>
<feature type="domain" description="Pyridoxamine 5'-phosphate oxidase N-terminal" evidence="16">
    <location>
        <begin position="80"/>
        <end position="147"/>
    </location>
</feature>
<dbReference type="Gene3D" id="2.30.110.10">
    <property type="entry name" value="Electron Transport, Fmn-binding Protein, Chain A"/>
    <property type="match status" value="2"/>
</dbReference>
<evidence type="ECO:0000256" key="1">
    <source>
        <dbReference type="ARBA" id="ARBA00001917"/>
    </source>
</evidence>
<evidence type="ECO:0000256" key="5">
    <source>
        <dbReference type="ARBA" id="ARBA00007301"/>
    </source>
</evidence>
<evidence type="ECO:0000256" key="6">
    <source>
        <dbReference type="ARBA" id="ARBA00011738"/>
    </source>
</evidence>
<dbReference type="Pfam" id="PF10590">
    <property type="entry name" value="PNP_phzG_C"/>
    <property type="match status" value="1"/>
</dbReference>
<comment type="similarity">
    <text evidence="5">Belongs to the pyridoxamine 5'-phosphate oxidase family.</text>
</comment>
<keyword evidence="11" id="KW-0664">Pyridoxine biosynthesis</keyword>
<dbReference type="Pfam" id="PF01243">
    <property type="entry name" value="PNPOx_N"/>
    <property type="match status" value="1"/>
</dbReference>
<keyword evidence="8" id="KW-0285">Flavoprotein</keyword>
<dbReference type="Ensembl" id="ENSGACT00000005094.1">
    <property type="protein sequence ID" value="ENSGACP00000005079.1"/>
    <property type="gene ID" value="ENSGACG00000003855.1"/>
</dbReference>
<dbReference type="InterPro" id="IPR011576">
    <property type="entry name" value="Pyridox_Oxase_N"/>
</dbReference>
<comment type="subunit">
    <text evidence="6">Homodimer.</text>
</comment>
<feature type="domain" description="Pyridoxine 5'-phosphate oxidase dimerisation C-terminal" evidence="17">
    <location>
        <begin position="168"/>
        <end position="222"/>
    </location>
</feature>
<comment type="catalytic activity">
    <reaction evidence="12">
        <text>pyridoxamine 5'-phosphate + O2 + H2O = pyridoxal 5'-phosphate + H2O2 + NH4(+)</text>
        <dbReference type="Rhea" id="RHEA:15817"/>
        <dbReference type="ChEBI" id="CHEBI:15377"/>
        <dbReference type="ChEBI" id="CHEBI:15379"/>
        <dbReference type="ChEBI" id="CHEBI:16240"/>
        <dbReference type="ChEBI" id="CHEBI:28938"/>
        <dbReference type="ChEBI" id="CHEBI:58451"/>
        <dbReference type="ChEBI" id="CHEBI:597326"/>
        <dbReference type="EC" id="1.4.3.5"/>
    </reaction>
    <physiologicalReaction direction="left-to-right" evidence="12">
        <dbReference type="Rhea" id="RHEA:15818"/>
    </physiologicalReaction>
</comment>
<protein>
    <recommendedName>
        <fullName evidence="14">Pyridoxine-5'-phosphate oxidase</fullName>
        <ecNumber evidence="7">1.4.3.5</ecNumber>
    </recommendedName>
    <alternativeName>
        <fullName evidence="15">Pyridoxamine-phosphate oxidase</fullName>
    </alternativeName>
</protein>
<dbReference type="FunFam" id="2.30.110.10:FF:000020">
    <property type="entry name" value="PNPO isoform 11"/>
    <property type="match status" value="1"/>
</dbReference>
<evidence type="ECO:0000256" key="12">
    <source>
        <dbReference type="ARBA" id="ARBA00050530"/>
    </source>
</evidence>
<evidence type="ECO:0000259" key="16">
    <source>
        <dbReference type="Pfam" id="PF01243"/>
    </source>
</evidence>
<evidence type="ECO:0000256" key="8">
    <source>
        <dbReference type="ARBA" id="ARBA00022630"/>
    </source>
</evidence>
<comment type="pathway">
    <text evidence="3">Cofactor metabolism; pyridoxal 5'-phosphate salvage; pyridoxal 5'-phosphate from pyridoxamine 5'-phosphate: step 1/1.</text>
</comment>
<dbReference type="GO" id="GO:0010181">
    <property type="term" value="F:FMN binding"/>
    <property type="evidence" value="ECO:0007669"/>
    <property type="project" value="InterPro"/>
</dbReference>
<dbReference type="PANTHER" id="PTHR10851:SF0">
    <property type="entry name" value="PYRIDOXINE-5'-PHOSPHATE OXIDASE"/>
    <property type="match status" value="1"/>
</dbReference>
<evidence type="ECO:0000313" key="18">
    <source>
        <dbReference type="Ensembl" id="ENSGACP00000005079.1"/>
    </source>
</evidence>
<dbReference type="PROSITE" id="PS01064">
    <property type="entry name" value="PYRIDOX_OXIDASE"/>
    <property type="match status" value="1"/>
</dbReference>
<name>G3NIB9_GASAC</name>
<evidence type="ECO:0000256" key="10">
    <source>
        <dbReference type="ARBA" id="ARBA00023002"/>
    </source>
</evidence>